<feature type="compositionally biased region" description="Low complexity" evidence="2">
    <location>
        <begin position="1"/>
        <end position="13"/>
    </location>
</feature>
<proteinExistence type="predicted"/>
<evidence type="ECO:0000313" key="3">
    <source>
        <dbReference type="EMBL" id="KAF7683746.1"/>
    </source>
</evidence>
<organism evidence="3 4">
    <name type="scientific">Astathelohania contejeani</name>
    <dbReference type="NCBI Taxonomy" id="164912"/>
    <lineage>
        <taxon>Eukaryota</taxon>
        <taxon>Fungi</taxon>
        <taxon>Fungi incertae sedis</taxon>
        <taxon>Microsporidia</taxon>
        <taxon>Astathelohaniidae</taxon>
        <taxon>Astathelohania</taxon>
    </lineage>
</organism>
<sequence length="485" mass="56047">MNNSSNVNNSSQSPRRNGLFIHPDERKQLLIELFKTLKQSPQFSRYSNEQLKASSIRAEQQCHDESRTREEYMQAMADKFARIRSVKTEQVSEHRPLYNGEYDRISPSNHSAAFTKPINGPGSTSQAIQRTHKQTNLGNRGFNSIITNNAMHDNMTNNIAYNKTMVHGKTIIQGKPQSQSYIKPGDPPYSKASNLSYSTPFNPSYVSNFPLANNLSFSKRKLEESNNTNSFHIQSRVGDQPLKKINVKEINIPDSVSYSNYRTINPESKRVYIGKEEAKMCDTKYSLFNFEQINRMRKIFHGKQSTEGIKEENTKPSGNNKIEKMPKREEEGINKEDIATKFTHFKAISLNEQDKSMVRSIMEQILPQLEEFRRVGKEYKIKVVVKNKSCFDKFRMLMKLMEKQILGLEENEFFLNADKIEKVKENLRECIDVLKKEIAKVNEKRKGGINYGACIKNAFAAIKKRKRKDSNFILKIRKHDDLSDE</sequence>
<keyword evidence="4" id="KW-1185">Reference proteome</keyword>
<keyword evidence="1" id="KW-0175">Coiled coil</keyword>
<gene>
    <name evidence="3" type="ORF">TCON_1041</name>
</gene>
<evidence type="ECO:0000256" key="1">
    <source>
        <dbReference type="SAM" id="Coils"/>
    </source>
</evidence>
<feature type="region of interest" description="Disordered" evidence="2">
    <location>
        <begin position="305"/>
        <end position="329"/>
    </location>
</feature>
<reference evidence="3 4" key="1">
    <citation type="submission" date="2019-01" db="EMBL/GenBank/DDBJ databases">
        <title>Genomes sequencing and comparative genomics of infectious freshwater microsporidia, Cucumispora dikerogammari and Thelohania contejeani.</title>
        <authorList>
            <person name="Cormier A."/>
            <person name="Giraud I."/>
            <person name="Wattier R."/>
            <person name="Teixeira M."/>
            <person name="Grandjean F."/>
            <person name="Rigaud T."/>
            <person name="Cordaux R."/>
        </authorList>
    </citation>
    <scope>NUCLEOTIDE SEQUENCE [LARGE SCALE GENOMIC DNA]</scope>
    <source>
        <strain evidence="3">T1</strain>
        <tissue evidence="3">Spores</tissue>
    </source>
</reference>
<feature type="coiled-coil region" evidence="1">
    <location>
        <begin position="417"/>
        <end position="444"/>
    </location>
</feature>
<dbReference type="Proteomes" id="UP001516464">
    <property type="component" value="Unassembled WGS sequence"/>
</dbReference>
<dbReference type="EMBL" id="SBIQ01000055">
    <property type="protein sequence ID" value="KAF7683746.1"/>
    <property type="molecule type" value="Genomic_DNA"/>
</dbReference>
<comment type="caution">
    <text evidence="3">The sequence shown here is derived from an EMBL/GenBank/DDBJ whole genome shotgun (WGS) entry which is preliminary data.</text>
</comment>
<evidence type="ECO:0000256" key="2">
    <source>
        <dbReference type="SAM" id="MobiDB-lite"/>
    </source>
</evidence>
<protein>
    <recommendedName>
        <fullName evidence="5">Mediator complex subunit 15 KIX domain-containing protein</fullName>
    </recommendedName>
</protein>
<name>A0ABQ7I014_9MICR</name>
<evidence type="ECO:0000313" key="4">
    <source>
        <dbReference type="Proteomes" id="UP001516464"/>
    </source>
</evidence>
<accession>A0ABQ7I014</accession>
<evidence type="ECO:0008006" key="5">
    <source>
        <dbReference type="Google" id="ProtNLM"/>
    </source>
</evidence>
<feature type="region of interest" description="Disordered" evidence="2">
    <location>
        <begin position="1"/>
        <end position="20"/>
    </location>
</feature>